<dbReference type="AlphaFoldDB" id="A0A1R4IMT7"/>
<proteinExistence type="inferred from homology"/>
<keyword evidence="4 8" id="KW-1003">Cell membrane</keyword>
<protein>
    <recommendedName>
        <fullName evidence="8">Probable membrane transporter protein</fullName>
    </recommendedName>
</protein>
<dbReference type="GO" id="GO:0005886">
    <property type="term" value="C:plasma membrane"/>
    <property type="evidence" value="ECO:0007669"/>
    <property type="project" value="UniProtKB-SubCell"/>
</dbReference>
<evidence type="ECO:0000313" key="10">
    <source>
        <dbReference type="Proteomes" id="UP000196230"/>
    </source>
</evidence>
<comment type="subcellular location">
    <subcellularLocation>
        <location evidence="1 8">Cell membrane</location>
        <topology evidence="1 8">Multi-pass membrane protein</topology>
    </subcellularLocation>
</comment>
<evidence type="ECO:0000256" key="6">
    <source>
        <dbReference type="ARBA" id="ARBA00022989"/>
    </source>
</evidence>
<dbReference type="InterPro" id="IPR002781">
    <property type="entry name" value="TM_pro_TauE-like"/>
</dbReference>
<feature type="transmembrane region" description="Helical" evidence="8">
    <location>
        <begin position="239"/>
        <end position="257"/>
    </location>
</feature>
<evidence type="ECO:0000256" key="7">
    <source>
        <dbReference type="ARBA" id="ARBA00023136"/>
    </source>
</evidence>
<name>A0A1R4IMT7_9MICC</name>
<organism evidence="9 10">
    <name type="scientific">Micrococcus lylae</name>
    <dbReference type="NCBI Taxonomy" id="1273"/>
    <lineage>
        <taxon>Bacteria</taxon>
        <taxon>Bacillati</taxon>
        <taxon>Actinomycetota</taxon>
        <taxon>Actinomycetes</taxon>
        <taxon>Micrococcales</taxon>
        <taxon>Micrococcaceae</taxon>
        <taxon>Micrococcus</taxon>
    </lineage>
</organism>
<keyword evidence="7 8" id="KW-0472">Membrane</keyword>
<keyword evidence="3" id="KW-0813">Transport</keyword>
<accession>A0A1R4IMT7</accession>
<feature type="transmembrane region" description="Helical" evidence="8">
    <location>
        <begin position="12"/>
        <end position="37"/>
    </location>
</feature>
<feature type="transmembrane region" description="Helical" evidence="8">
    <location>
        <begin position="163"/>
        <end position="179"/>
    </location>
</feature>
<dbReference type="InterPro" id="IPR052017">
    <property type="entry name" value="TSUP"/>
</dbReference>
<dbReference type="EMBL" id="FUKP01000020">
    <property type="protein sequence ID" value="SJN21151.1"/>
    <property type="molecule type" value="Genomic_DNA"/>
</dbReference>
<evidence type="ECO:0000256" key="4">
    <source>
        <dbReference type="ARBA" id="ARBA00022475"/>
    </source>
</evidence>
<evidence type="ECO:0000313" key="9">
    <source>
        <dbReference type="EMBL" id="SJN21151.1"/>
    </source>
</evidence>
<feature type="transmembrane region" description="Helical" evidence="8">
    <location>
        <begin position="108"/>
        <end position="126"/>
    </location>
</feature>
<sequence>MDLFGPVELTVGLLLMVVLAGLAAGWIDAVVGGGGLLQLPVVMLIPGLTPVQALATNKMGSVFGTATSAATYVRRVRPDLRTAAATAAVALAASFGGALVAAVLPAAVIRPVILVALVGVAVFTAVRPQLGHSQQLKFTGAAHLVRALLIGLVIGFYDGVLGPGTGTFLIIALVTVLGYDFLHGSATAKIVNLCTNLGALAFFLPQGHVVLGIGLVLGVSNLLGGYIGARMAIARGSGFIRVVFLVVVAALILRLGWDTLAPLLG</sequence>
<keyword evidence="5 8" id="KW-0812">Transmembrane</keyword>
<reference evidence="9 10" key="1">
    <citation type="submission" date="2017-02" db="EMBL/GenBank/DDBJ databases">
        <authorList>
            <person name="Peterson S.W."/>
        </authorList>
    </citation>
    <scope>NUCLEOTIDE SEQUENCE [LARGE SCALE GENOMIC DNA]</scope>
    <source>
        <strain evidence="9 10">2B3F</strain>
    </source>
</reference>
<evidence type="ECO:0000256" key="1">
    <source>
        <dbReference type="ARBA" id="ARBA00004651"/>
    </source>
</evidence>
<feature type="transmembrane region" description="Helical" evidence="8">
    <location>
        <begin position="83"/>
        <end position="102"/>
    </location>
</feature>
<dbReference type="PANTHER" id="PTHR30269:SF0">
    <property type="entry name" value="MEMBRANE TRANSPORTER PROTEIN YFCA-RELATED"/>
    <property type="match status" value="1"/>
</dbReference>
<gene>
    <name evidence="9" type="ORF">FM125_03475</name>
</gene>
<dbReference type="PANTHER" id="PTHR30269">
    <property type="entry name" value="TRANSMEMBRANE PROTEIN YFCA"/>
    <property type="match status" value="1"/>
</dbReference>
<evidence type="ECO:0000256" key="5">
    <source>
        <dbReference type="ARBA" id="ARBA00022692"/>
    </source>
</evidence>
<evidence type="ECO:0000256" key="3">
    <source>
        <dbReference type="ARBA" id="ARBA00022448"/>
    </source>
</evidence>
<feature type="transmembrane region" description="Helical" evidence="8">
    <location>
        <begin position="209"/>
        <end position="227"/>
    </location>
</feature>
<comment type="similarity">
    <text evidence="2 8">Belongs to the 4-toluene sulfonate uptake permease (TSUP) (TC 2.A.102) family.</text>
</comment>
<dbReference type="Proteomes" id="UP000196230">
    <property type="component" value="Unassembled WGS sequence"/>
</dbReference>
<dbReference type="Pfam" id="PF01925">
    <property type="entry name" value="TauE"/>
    <property type="match status" value="1"/>
</dbReference>
<evidence type="ECO:0000256" key="8">
    <source>
        <dbReference type="RuleBase" id="RU363041"/>
    </source>
</evidence>
<evidence type="ECO:0000256" key="2">
    <source>
        <dbReference type="ARBA" id="ARBA00009142"/>
    </source>
</evidence>
<keyword evidence="6 8" id="KW-1133">Transmembrane helix</keyword>